<keyword evidence="1" id="KW-1133">Transmembrane helix</keyword>
<evidence type="ECO:0000256" key="1">
    <source>
        <dbReference type="SAM" id="Phobius"/>
    </source>
</evidence>
<dbReference type="PANTHER" id="PTHR24293:SF0">
    <property type="entry name" value="CYP46A1 PROTEIN-RELATED"/>
    <property type="match status" value="1"/>
</dbReference>
<proteinExistence type="predicted"/>
<dbReference type="PANTHER" id="PTHR24293">
    <property type="entry name" value="CYTOCHROME P450 FAMILY 46 SUBFAMILY A"/>
    <property type="match status" value="1"/>
</dbReference>
<gene>
    <name evidence="2" type="ORF">GMARGA_LOCUS25236</name>
</gene>
<dbReference type="Proteomes" id="UP000789901">
    <property type="component" value="Unassembled WGS sequence"/>
</dbReference>
<evidence type="ECO:0000313" key="2">
    <source>
        <dbReference type="EMBL" id="CAG8811006.1"/>
    </source>
</evidence>
<dbReference type="InterPro" id="IPR036396">
    <property type="entry name" value="Cyt_P450_sf"/>
</dbReference>
<name>A0ABN7W1F1_GIGMA</name>
<comment type="caution">
    <text evidence="2">The sequence shown here is derived from an EMBL/GenBank/DDBJ whole genome shotgun (WGS) entry which is preliminary data.</text>
</comment>
<dbReference type="Gene3D" id="1.10.630.10">
    <property type="entry name" value="Cytochrome P450"/>
    <property type="match status" value="1"/>
</dbReference>
<feature type="non-terminal residue" evidence="2">
    <location>
        <position position="187"/>
    </location>
</feature>
<keyword evidence="1" id="KW-0812">Transmembrane</keyword>
<accession>A0ABN7W1F1</accession>
<dbReference type="SUPFAM" id="SSF48264">
    <property type="entry name" value="Cytochrome P450"/>
    <property type="match status" value="1"/>
</dbReference>
<dbReference type="Pfam" id="PF00067">
    <property type="entry name" value="p450"/>
    <property type="match status" value="1"/>
</dbReference>
<reference evidence="2 3" key="1">
    <citation type="submission" date="2021-06" db="EMBL/GenBank/DDBJ databases">
        <authorList>
            <person name="Kallberg Y."/>
            <person name="Tangrot J."/>
            <person name="Rosling A."/>
        </authorList>
    </citation>
    <scope>NUCLEOTIDE SEQUENCE [LARGE SCALE GENOMIC DNA]</scope>
    <source>
        <strain evidence="2 3">120-4 pot B 10/14</strain>
    </source>
</reference>
<sequence>MSYYLIVVVALVSYVLYKCYIYPLYLSPLRKIPGPPVNNFILGHFASFLNQEVGDAHDYLAKKYGGIARYHGLFNKTHISISDPKLVQQVLVNHSYDYPRYFVNRTLAKKFFGGGILIAEGNSHKRQRKMMNPSFAFANVKEMVPTFVQAGHKLKDIWIKQIGNKKEERITITAIIQKITLDVIGLV</sequence>
<dbReference type="InterPro" id="IPR001128">
    <property type="entry name" value="Cyt_P450"/>
</dbReference>
<dbReference type="EMBL" id="CAJVQB010027700">
    <property type="protein sequence ID" value="CAG8811006.1"/>
    <property type="molecule type" value="Genomic_DNA"/>
</dbReference>
<evidence type="ECO:0000313" key="3">
    <source>
        <dbReference type="Proteomes" id="UP000789901"/>
    </source>
</evidence>
<dbReference type="InterPro" id="IPR039983">
    <property type="entry name" value="CYP46A1"/>
</dbReference>
<feature type="transmembrane region" description="Helical" evidence="1">
    <location>
        <begin position="6"/>
        <end position="25"/>
    </location>
</feature>
<keyword evidence="1" id="KW-0472">Membrane</keyword>
<keyword evidence="3" id="KW-1185">Reference proteome</keyword>
<protein>
    <submittedName>
        <fullName evidence="2">36883_t:CDS:1</fullName>
    </submittedName>
</protein>
<organism evidence="2 3">
    <name type="scientific">Gigaspora margarita</name>
    <dbReference type="NCBI Taxonomy" id="4874"/>
    <lineage>
        <taxon>Eukaryota</taxon>
        <taxon>Fungi</taxon>
        <taxon>Fungi incertae sedis</taxon>
        <taxon>Mucoromycota</taxon>
        <taxon>Glomeromycotina</taxon>
        <taxon>Glomeromycetes</taxon>
        <taxon>Diversisporales</taxon>
        <taxon>Gigasporaceae</taxon>
        <taxon>Gigaspora</taxon>
    </lineage>
</organism>